<dbReference type="Pfam" id="PF00106">
    <property type="entry name" value="adh_short"/>
    <property type="match status" value="1"/>
</dbReference>
<comment type="caution">
    <text evidence="1">The sequence shown here is derived from an EMBL/GenBank/DDBJ whole genome shotgun (WGS) entry which is preliminary data.</text>
</comment>
<dbReference type="InterPro" id="IPR002347">
    <property type="entry name" value="SDR_fam"/>
</dbReference>
<dbReference type="CDD" id="cd08865">
    <property type="entry name" value="SRPBCC_10"/>
    <property type="match status" value="1"/>
</dbReference>
<dbReference type="RefSeq" id="WP_133214607.1">
    <property type="nucleotide sequence ID" value="NZ_SMSE01000004.1"/>
</dbReference>
<reference evidence="1 2" key="1">
    <citation type="submission" date="2019-03" db="EMBL/GenBank/DDBJ databases">
        <title>Seongchinamella monodicae gen. nov., sp. nov., a novel member of the Gammaproteobacteria isolated from a tidal mudflat of beach.</title>
        <authorList>
            <person name="Yang H.G."/>
            <person name="Kang J.W."/>
            <person name="Lee S.D."/>
        </authorList>
    </citation>
    <scope>NUCLEOTIDE SEQUENCE [LARGE SCALE GENOMIC DNA]</scope>
    <source>
        <strain evidence="1 2">GH4-78</strain>
    </source>
</reference>
<sequence length="480" mass="52277">MTVLKETIQVKRPATEAFAYLADFTTTTEWDATAREAAKLTPGPIATGTRFLVTCAMPVGSVDIEYEVAELDAPRKIVLRGRSRFFDIEDTITFTESGGTTRIDYQAQFDFKPLIRPFVGAMEPGLRRMGKASLKGLKQALDDRFPTPKLSGEDATADKLVLPKLARFTRLGYLRGRKRWNPVSADLRGKHVVITGSSTGLGFASAMELAHRGADLTLVMRNKARAEEVKRDILAETGNGNVALEIADLALLAEVDALVSRLLERGRPIDVLINNAGALYNEWQATSEGIERTVALLLISPYRLTLGLKPLLAAAGDARVINVVSGGMYSQKLSVDRLVAKEGEEFSGATVYARAKRALMVVTRHWARAWRQDGIVVNAMHPGWADTPGVKTSLPTFYAVTRFALRSPDEGADTIVWLAAATEAGKLSGQLLLDREPQTQYLLKGTEETAAERKKLLKFLDAYAPTAGATAASMPRAKAS</sequence>
<keyword evidence="2" id="KW-1185">Reference proteome</keyword>
<organism evidence="1 2">
    <name type="scientific">Seongchinamella unica</name>
    <dbReference type="NCBI Taxonomy" id="2547392"/>
    <lineage>
        <taxon>Bacteria</taxon>
        <taxon>Pseudomonadati</taxon>
        <taxon>Pseudomonadota</taxon>
        <taxon>Gammaproteobacteria</taxon>
        <taxon>Cellvibrionales</taxon>
        <taxon>Halieaceae</taxon>
        <taxon>Seongchinamella</taxon>
    </lineage>
</organism>
<dbReference type="InterPro" id="IPR023393">
    <property type="entry name" value="START-like_dom_sf"/>
</dbReference>
<dbReference type="InterPro" id="IPR036291">
    <property type="entry name" value="NAD(P)-bd_dom_sf"/>
</dbReference>
<dbReference type="PANTHER" id="PTHR44656">
    <property type="entry name" value="DEHYDROGENASE/REDUCTASE SDR FAMILY MEMBER 12"/>
    <property type="match status" value="1"/>
</dbReference>
<gene>
    <name evidence="1" type="ORF">E2F43_16205</name>
</gene>
<dbReference type="Gene3D" id="3.30.530.20">
    <property type="match status" value="1"/>
</dbReference>
<dbReference type="AlphaFoldDB" id="A0A4V2ZWW6"/>
<accession>A0A4V2ZWW6</accession>
<dbReference type="SUPFAM" id="SSF55961">
    <property type="entry name" value="Bet v1-like"/>
    <property type="match status" value="1"/>
</dbReference>
<proteinExistence type="predicted"/>
<dbReference type="SUPFAM" id="SSF51735">
    <property type="entry name" value="NAD(P)-binding Rossmann-fold domains"/>
    <property type="match status" value="1"/>
</dbReference>
<protein>
    <submittedName>
        <fullName evidence="1">SDR family NAD(P)-dependent oxidoreductase</fullName>
    </submittedName>
</protein>
<evidence type="ECO:0000313" key="1">
    <source>
        <dbReference type="EMBL" id="TDG11908.1"/>
    </source>
</evidence>
<evidence type="ECO:0000313" key="2">
    <source>
        <dbReference type="Proteomes" id="UP000295554"/>
    </source>
</evidence>
<dbReference type="Proteomes" id="UP000295554">
    <property type="component" value="Unassembled WGS sequence"/>
</dbReference>
<name>A0A4V2ZWW6_9GAMM</name>
<dbReference type="Gene3D" id="3.40.50.720">
    <property type="entry name" value="NAD(P)-binding Rossmann-like Domain"/>
    <property type="match status" value="1"/>
</dbReference>
<dbReference type="PRINTS" id="PR00081">
    <property type="entry name" value="GDHRDH"/>
</dbReference>
<dbReference type="InterPro" id="IPR019587">
    <property type="entry name" value="Polyketide_cyclase/dehydratase"/>
</dbReference>
<dbReference type="InterPro" id="IPR052992">
    <property type="entry name" value="SDR_member_12"/>
</dbReference>
<dbReference type="OrthoDB" id="5786478at2"/>
<dbReference type="Pfam" id="PF10604">
    <property type="entry name" value="Polyketide_cyc2"/>
    <property type="match status" value="1"/>
</dbReference>
<dbReference type="EMBL" id="SMSE01000004">
    <property type="protein sequence ID" value="TDG11908.1"/>
    <property type="molecule type" value="Genomic_DNA"/>
</dbReference>
<dbReference type="PANTHER" id="PTHR44656:SF7">
    <property type="entry name" value="DEHYDROGENASE_REDUCTASE SDR FAMILY MEMBER 12"/>
    <property type="match status" value="1"/>
</dbReference>